<protein>
    <submittedName>
        <fullName evidence="2">Uncharacterized protein</fullName>
    </submittedName>
</protein>
<name>A0A150FXY7_GONPE</name>
<gene>
    <name evidence="2" type="ORF">GPECTOR_142g704</name>
</gene>
<evidence type="ECO:0000313" key="2">
    <source>
        <dbReference type="EMBL" id="KXZ42483.1"/>
    </source>
</evidence>
<organism evidence="2 3">
    <name type="scientific">Gonium pectorale</name>
    <name type="common">Green alga</name>
    <dbReference type="NCBI Taxonomy" id="33097"/>
    <lineage>
        <taxon>Eukaryota</taxon>
        <taxon>Viridiplantae</taxon>
        <taxon>Chlorophyta</taxon>
        <taxon>core chlorophytes</taxon>
        <taxon>Chlorophyceae</taxon>
        <taxon>CS clade</taxon>
        <taxon>Chlamydomonadales</taxon>
        <taxon>Volvocaceae</taxon>
        <taxon>Gonium</taxon>
    </lineage>
</organism>
<feature type="region of interest" description="Disordered" evidence="1">
    <location>
        <begin position="89"/>
        <end position="113"/>
    </location>
</feature>
<accession>A0A150FXY7</accession>
<evidence type="ECO:0000313" key="3">
    <source>
        <dbReference type="Proteomes" id="UP000075714"/>
    </source>
</evidence>
<reference evidence="3" key="1">
    <citation type="journal article" date="2016" name="Nat. Commun.">
        <title>The Gonium pectorale genome demonstrates co-option of cell cycle regulation during the evolution of multicellularity.</title>
        <authorList>
            <person name="Hanschen E.R."/>
            <person name="Marriage T.N."/>
            <person name="Ferris P.J."/>
            <person name="Hamaji T."/>
            <person name="Toyoda A."/>
            <person name="Fujiyama A."/>
            <person name="Neme R."/>
            <person name="Noguchi H."/>
            <person name="Minakuchi Y."/>
            <person name="Suzuki M."/>
            <person name="Kawai-Toyooka H."/>
            <person name="Smith D.R."/>
            <person name="Sparks H."/>
            <person name="Anderson J."/>
            <person name="Bakaric R."/>
            <person name="Luria V."/>
            <person name="Karger A."/>
            <person name="Kirschner M.W."/>
            <person name="Durand P.M."/>
            <person name="Michod R.E."/>
            <person name="Nozaki H."/>
            <person name="Olson B.J."/>
        </authorList>
    </citation>
    <scope>NUCLEOTIDE SEQUENCE [LARGE SCALE GENOMIC DNA]</scope>
    <source>
        <strain evidence="3">NIES-2863</strain>
    </source>
</reference>
<evidence type="ECO:0000256" key="1">
    <source>
        <dbReference type="SAM" id="MobiDB-lite"/>
    </source>
</evidence>
<dbReference type="PANTHER" id="PTHR43356:SF3">
    <property type="entry name" value="PHOSPHATE ACETYLTRANSFERASE"/>
    <property type="match status" value="1"/>
</dbReference>
<dbReference type="STRING" id="33097.A0A150FXY7"/>
<dbReference type="AlphaFoldDB" id="A0A150FXY7"/>
<dbReference type="EMBL" id="LSYV01000142">
    <property type="protein sequence ID" value="KXZ42483.1"/>
    <property type="molecule type" value="Genomic_DNA"/>
</dbReference>
<proteinExistence type="predicted"/>
<comment type="caution">
    <text evidence="2">The sequence shown here is derived from an EMBL/GenBank/DDBJ whole genome shotgun (WGS) entry which is preliminary data.</text>
</comment>
<dbReference type="PANTHER" id="PTHR43356">
    <property type="entry name" value="PHOSPHATE ACETYLTRANSFERASE"/>
    <property type="match status" value="1"/>
</dbReference>
<feature type="compositionally biased region" description="Basic residues" evidence="1">
    <location>
        <begin position="104"/>
        <end position="113"/>
    </location>
</feature>
<sequence length="113" mass="12365">MSHRSTAPVGFFQPIAGRPAANSELKVDRHTDLIHKVFKMSCDPHKMYGVQETEAARLIASGKTAELLDRIYASYASYKEGHDLVLMEGPGSGLGDTELDAHVSGRRRPTVGR</sequence>
<dbReference type="Proteomes" id="UP000075714">
    <property type="component" value="Unassembled WGS sequence"/>
</dbReference>
<dbReference type="InterPro" id="IPR050500">
    <property type="entry name" value="Phos_Acetyltrans/Butyryltrans"/>
</dbReference>
<keyword evidence="3" id="KW-1185">Reference proteome</keyword>